<evidence type="ECO:0000256" key="9">
    <source>
        <dbReference type="ARBA" id="ARBA00023285"/>
    </source>
</evidence>
<keyword evidence="6" id="KW-0862">Zinc</keyword>
<evidence type="ECO:0000256" key="6">
    <source>
        <dbReference type="ARBA" id="ARBA00022833"/>
    </source>
</evidence>
<dbReference type="SUPFAM" id="SSF53187">
    <property type="entry name" value="Zn-dependent exopeptidases"/>
    <property type="match status" value="1"/>
</dbReference>
<dbReference type="PRINTS" id="PR00934">
    <property type="entry name" value="XHISDIPTASE"/>
</dbReference>
<dbReference type="NCBIfam" id="TIGR01893">
    <property type="entry name" value="aa-his-dipept"/>
    <property type="match status" value="1"/>
</dbReference>
<evidence type="ECO:0000313" key="20">
    <source>
        <dbReference type="EMBL" id="MBB6054338.1"/>
    </source>
</evidence>
<dbReference type="EC" id="3.4.13.18" evidence="11"/>
<dbReference type="EMBL" id="JACHGR010000001">
    <property type="protein sequence ID" value="MBB6054338.1"/>
    <property type="molecule type" value="Genomic_DNA"/>
</dbReference>
<accession>A0A841G654</accession>
<evidence type="ECO:0000256" key="14">
    <source>
        <dbReference type="ARBA" id="ARBA00071271"/>
    </source>
</evidence>
<dbReference type="FunFam" id="3.40.630.10:FF:000015">
    <property type="entry name" value="Aminoacyl-histidine dipeptidase PepD"/>
    <property type="match status" value="1"/>
</dbReference>
<evidence type="ECO:0000256" key="10">
    <source>
        <dbReference type="ARBA" id="ARBA00036421"/>
    </source>
</evidence>
<evidence type="ECO:0000256" key="17">
    <source>
        <dbReference type="ARBA" id="ARBA00077688"/>
    </source>
</evidence>
<sequence length="483" mass="52250">MLTRLQPSRLWNFFAQICQIPHPSKQEAALRDWITDLAMTRDLAVSQDSKGNLLIRKPASAGMEQVQPVILQAHLDMVPQANADRAHDFSCDPIQPYIEGDWVRAKGTTLGADNGIGVAACLAVLTDPTVKHGPLEVLFTVDEEAGMGGAFALQPDWLEGKILINTDAEQDGDIYMGCAGGLEARLDFTLDFAALPEGYQTYRLQLGGLQGGHSGLDIHEERGNANQLLCRTLFRLQQHFPLKISALNGGTLRNAIPREACAVVALPPGQQAEFIASCHAAAELLRQEYQHTDPAIQLTCTPCPPVEQALTDTTQSNLLAGLTAIPNGVIRMSHAITGVVETSTNLGVIRTEEKQLSAVSFVRSLTDEGRAHLHSVFAAVAALSHAEAVFSGDYSGWAPDPDSAAMQIVQQQHQRLFGQQANIMVIHAGLECGLFKKTYPHLDMVSIGPTIKGAHSPDERVSVSSVERFWQLLTATLAAIPQQ</sequence>
<dbReference type="InterPro" id="IPR011650">
    <property type="entry name" value="Peptidase_M20_dimer"/>
</dbReference>
<organism evidence="20 21">
    <name type="scientific">Tolumonas osonensis</name>
    <dbReference type="NCBI Taxonomy" id="675874"/>
    <lineage>
        <taxon>Bacteria</taxon>
        <taxon>Pseudomonadati</taxon>
        <taxon>Pseudomonadota</taxon>
        <taxon>Gammaproteobacteria</taxon>
        <taxon>Aeromonadales</taxon>
        <taxon>Aeromonadaceae</taxon>
        <taxon>Tolumonas</taxon>
    </lineage>
</organism>
<keyword evidence="8" id="KW-0482">Metalloprotease</keyword>
<dbReference type="PANTHER" id="PTHR43501">
    <property type="entry name" value="CYTOSOL NON-SPECIFIC DIPEPTIDASE"/>
    <property type="match status" value="1"/>
</dbReference>
<gene>
    <name evidence="20" type="ORF">HNR75_000203</name>
</gene>
<dbReference type="Pfam" id="PF07687">
    <property type="entry name" value="M20_dimer"/>
    <property type="match status" value="1"/>
</dbReference>
<evidence type="ECO:0000256" key="15">
    <source>
        <dbReference type="ARBA" id="ARBA00075285"/>
    </source>
</evidence>
<keyword evidence="21" id="KW-1185">Reference proteome</keyword>
<keyword evidence="4" id="KW-0479">Metal-binding</keyword>
<evidence type="ECO:0000256" key="2">
    <source>
        <dbReference type="ARBA" id="ARBA00001947"/>
    </source>
</evidence>
<name>A0A841G654_9GAMM</name>
<evidence type="ECO:0000256" key="13">
    <source>
        <dbReference type="ARBA" id="ARBA00061423"/>
    </source>
</evidence>
<dbReference type="GO" id="GO:0070573">
    <property type="term" value="F:metallodipeptidase activity"/>
    <property type="evidence" value="ECO:0007669"/>
    <property type="project" value="TreeGrafter"/>
</dbReference>
<comment type="cofactor">
    <cofactor evidence="2">
        <name>Zn(2+)</name>
        <dbReference type="ChEBI" id="CHEBI:29105"/>
    </cofactor>
</comment>
<dbReference type="GO" id="GO:0005829">
    <property type="term" value="C:cytosol"/>
    <property type="evidence" value="ECO:0007669"/>
    <property type="project" value="TreeGrafter"/>
</dbReference>
<dbReference type="AlphaFoldDB" id="A0A841G654"/>
<comment type="catalytic activity">
    <reaction evidence="10">
        <text>Hydrolysis of dipeptides, preferentially hydrophobic dipeptides including prolyl amino acids.</text>
        <dbReference type="EC" id="3.4.13.18"/>
    </reaction>
</comment>
<dbReference type="GO" id="GO:0006508">
    <property type="term" value="P:proteolysis"/>
    <property type="evidence" value="ECO:0007669"/>
    <property type="project" value="UniProtKB-KW"/>
</dbReference>
<evidence type="ECO:0000256" key="18">
    <source>
        <dbReference type="ARBA" id="ARBA00078074"/>
    </source>
</evidence>
<dbReference type="InterPro" id="IPR001160">
    <property type="entry name" value="Peptidase_M20C"/>
</dbReference>
<dbReference type="FunFam" id="3.40.630.10:FF:000018">
    <property type="entry name" value="Aminoacyl-histidine dipeptidase PepD"/>
    <property type="match status" value="1"/>
</dbReference>
<dbReference type="Proteomes" id="UP000585721">
    <property type="component" value="Unassembled WGS sequence"/>
</dbReference>
<keyword evidence="9" id="KW-0170">Cobalt</keyword>
<comment type="caution">
    <text evidence="20">The sequence shown here is derived from an EMBL/GenBank/DDBJ whole genome shotgun (WGS) entry which is preliminary data.</text>
</comment>
<evidence type="ECO:0000256" key="3">
    <source>
        <dbReference type="ARBA" id="ARBA00022670"/>
    </source>
</evidence>
<dbReference type="Gene3D" id="3.40.630.10">
    <property type="entry name" value="Zn peptidases"/>
    <property type="match status" value="2"/>
</dbReference>
<evidence type="ECO:0000256" key="5">
    <source>
        <dbReference type="ARBA" id="ARBA00022801"/>
    </source>
</evidence>
<evidence type="ECO:0000256" key="12">
    <source>
        <dbReference type="ARBA" id="ARBA00044252"/>
    </source>
</evidence>
<keyword evidence="7 20" id="KW-0224">Dipeptidase</keyword>
<evidence type="ECO:0000256" key="4">
    <source>
        <dbReference type="ARBA" id="ARBA00022723"/>
    </source>
</evidence>
<dbReference type="Pfam" id="PF01546">
    <property type="entry name" value="Peptidase_M20"/>
    <property type="match status" value="1"/>
</dbReference>
<feature type="domain" description="Peptidase M20 dimerisation" evidence="19">
    <location>
        <begin position="208"/>
        <end position="290"/>
    </location>
</feature>
<comment type="similarity">
    <text evidence="13">Belongs to the peptidase M20C family.</text>
</comment>
<proteinExistence type="inferred from homology"/>
<dbReference type="PANTHER" id="PTHR43501:SF1">
    <property type="entry name" value="CYTOSOL NON-SPECIFIC DIPEPTIDASE"/>
    <property type="match status" value="1"/>
</dbReference>
<evidence type="ECO:0000256" key="7">
    <source>
        <dbReference type="ARBA" id="ARBA00022997"/>
    </source>
</evidence>
<evidence type="ECO:0000256" key="16">
    <source>
        <dbReference type="ARBA" id="ARBA00076004"/>
    </source>
</evidence>
<dbReference type="InterPro" id="IPR002933">
    <property type="entry name" value="Peptidase_M20"/>
</dbReference>
<keyword evidence="3" id="KW-0645">Protease</keyword>
<evidence type="ECO:0000259" key="19">
    <source>
        <dbReference type="Pfam" id="PF07687"/>
    </source>
</evidence>
<comment type="cofactor">
    <cofactor evidence="1">
        <name>Co(2+)</name>
        <dbReference type="ChEBI" id="CHEBI:48828"/>
    </cofactor>
</comment>
<dbReference type="GO" id="GO:0046872">
    <property type="term" value="F:metal ion binding"/>
    <property type="evidence" value="ECO:0007669"/>
    <property type="project" value="UniProtKB-KW"/>
</dbReference>
<dbReference type="PIRSF" id="PIRSF016599">
    <property type="entry name" value="Xaa-His_dipept"/>
    <property type="match status" value="1"/>
</dbReference>
<reference evidence="20 21" key="1">
    <citation type="submission" date="2020-08" db="EMBL/GenBank/DDBJ databases">
        <title>Genomic Encyclopedia of Type Strains, Phase IV (KMG-IV): sequencing the most valuable type-strain genomes for metagenomic binning, comparative biology and taxonomic classification.</title>
        <authorList>
            <person name="Goeker M."/>
        </authorList>
    </citation>
    <scope>NUCLEOTIDE SEQUENCE [LARGE SCALE GENOMIC DNA]</scope>
    <source>
        <strain evidence="20 21">DSM 22975</strain>
    </source>
</reference>
<protein>
    <recommendedName>
        <fullName evidence="14">Cytosol non-specific dipeptidase</fullName>
        <ecNumber evidence="11">3.4.13.18</ecNumber>
    </recommendedName>
    <alternativeName>
        <fullName evidence="17">Aminoacyl-histidine dipeptidase</fullName>
    </alternativeName>
    <alternativeName>
        <fullName evidence="16">Beta-alanyl-histidine dipeptidase</fullName>
    </alternativeName>
    <alternativeName>
        <fullName evidence="15">Carnosinase</fullName>
    </alternativeName>
    <alternativeName>
        <fullName evidence="12">Peptidase D</fullName>
    </alternativeName>
    <alternativeName>
        <fullName evidence="18">Xaa-His dipeptidase</fullName>
    </alternativeName>
</protein>
<evidence type="ECO:0000256" key="11">
    <source>
        <dbReference type="ARBA" id="ARBA00038976"/>
    </source>
</evidence>
<evidence type="ECO:0000313" key="21">
    <source>
        <dbReference type="Proteomes" id="UP000585721"/>
    </source>
</evidence>
<evidence type="ECO:0000256" key="8">
    <source>
        <dbReference type="ARBA" id="ARBA00023049"/>
    </source>
</evidence>
<evidence type="ECO:0000256" key="1">
    <source>
        <dbReference type="ARBA" id="ARBA00001941"/>
    </source>
</evidence>
<dbReference type="CDD" id="cd03890">
    <property type="entry name" value="M20_pepD"/>
    <property type="match status" value="1"/>
</dbReference>
<keyword evidence="5 20" id="KW-0378">Hydrolase</keyword>